<keyword evidence="9" id="KW-0732">Signal</keyword>
<keyword evidence="5" id="KW-0560">Oxidoreductase</keyword>
<dbReference type="AlphaFoldDB" id="A0A5C3KEB9"/>
<evidence type="ECO:0000259" key="10">
    <source>
        <dbReference type="PROSITE" id="PS51405"/>
    </source>
</evidence>
<keyword evidence="12" id="KW-1185">Reference proteome</keyword>
<evidence type="ECO:0000313" key="11">
    <source>
        <dbReference type="EMBL" id="TFK18469.1"/>
    </source>
</evidence>
<evidence type="ECO:0000256" key="4">
    <source>
        <dbReference type="ARBA" id="ARBA00022723"/>
    </source>
</evidence>
<dbReference type="OrthoDB" id="2542103at2759"/>
<dbReference type="EMBL" id="ML210398">
    <property type="protein sequence ID" value="TFK18469.1"/>
    <property type="molecule type" value="Genomic_DNA"/>
</dbReference>
<evidence type="ECO:0000256" key="2">
    <source>
        <dbReference type="ARBA" id="ARBA00022559"/>
    </source>
</evidence>
<keyword evidence="2 11" id="KW-0575">Peroxidase</keyword>
<feature type="region of interest" description="Disordered" evidence="8">
    <location>
        <begin position="47"/>
        <end position="83"/>
    </location>
</feature>
<gene>
    <name evidence="11" type="ORF">FA15DRAFT_675264</name>
</gene>
<proteinExistence type="inferred from homology"/>
<evidence type="ECO:0000256" key="8">
    <source>
        <dbReference type="SAM" id="MobiDB-lite"/>
    </source>
</evidence>
<reference evidence="11 12" key="1">
    <citation type="journal article" date="2019" name="Nat. Ecol. Evol.">
        <title>Megaphylogeny resolves global patterns of mushroom evolution.</title>
        <authorList>
            <person name="Varga T."/>
            <person name="Krizsan K."/>
            <person name="Foldi C."/>
            <person name="Dima B."/>
            <person name="Sanchez-Garcia M."/>
            <person name="Sanchez-Ramirez S."/>
            <person name="Szollosi G.J."/>
            <person name="Szarkandi J.G."/>
            <person name="Papp V."/>
            <person name="Albert L."/>
            <person name="Andreopoulos W."/>
            <person name="Angelini C."/>
            <person name="Antonin V."/>
            <person name="Barry K.W."/>
            <person name="Bougher N.L."/>
            <person name="Buchanan P."/>
            <person name="Buyck B."/>
            <person name="Bense V."/>
            <person name="Catcheside P."/>
            <person name="Chovatia M."/>
            <person name="Cooper J."/>
            <person name="Damon W."/>
            <person name="Desjardin D."/>
            <person name="Finy P."/>
            <person name="Geml J."/>
            <person name="Haridas S."/>
            <person name="Hughes K."/>
            <person name="Justo A."/>
            <person name="Karasinski D."/>
            <person name="Kautmanova I."/>
            <person name="Kiss B."/>
            <person name="Kocsube S."/>
            <person name="Kotiranta H."/>
            <person name="LaButti K.M."/>
            <person name="Lechner B.E."/>
            <person name="Liimatainen K."/>
            <person name="Lipzen A."/>
            <person name="Lukacs Z."/>
            <person name="Mihaltcheva S."/>
            <person name="Morgado L.N."/>
            <person name="Niskanen T."/>
            <person name="Noordeloos M.E."/>
            <person name="Ohm R.A."/>
            <person name="Ortiz-Santana B."/>
            <person name="Ovrebo C."/>
            <person name="Racz N."/>
            <person name="Riley R."/>
            <person name="Savchenko A."/>
            <person name="Shiryaev A."/>
            <person name="Soop K."/>
            <person name="Spirin V."/>
            <person name="Szebenyi C."/>
            <person name="Tomsovsky M."/>
            <person name="Tulloss R.E."/>
            <person name="Uehling J."/>
            <person name="Grigoriev I.V."/>
            <person name="Vagvolgyi C."/>
            <person name="Papp T."/>
            <person name="Martin F.M."/>
            <person name="Miettinen O."/>
            <person name="Hibbett D.S."/>
            <person name="Nagy L.G."/>
        </authorList>
    </citation>
    <scope>NUCLEOTIDE SEQUENCE [LARGE SCALE GENOMIC DNA]</scope>
    <source>
        <strain evidence="11 12">CBS 121175</strain>
    </source>
</reference>
<feature type="compositionally biased region" description="Basic and acidic residues" evidence="8">
    <location>
        <begin position="64"/>
        <end position="78"/>
    </location>
</feature>
<dbReference type="PANTHER" id="PTHR33577">
    <property type="entry name" value="STERIGMATOCYSTIN BIOSYNTHESIS PEROXIDASE STCC-RELATED"/>
    <property type="match status" value="1"/>
</dbReference>
<comment type="cofactor">
    <cofactor evidence="1">
        <name>heme b</name>
        <dbReference type="ChEBI" id="CHEBI:60344"/>
    </cofactor>
</comment>
<keyword evidence="4" id="KW-0479">Metal-binding</keyword>
<feature type="domain" description="Heme haloperoxidase family profile" evidence="10">
    <location>
        <begin position="67"/>
        <end position="304"/>
    </location>
</feature>
<evidence type="ECO:0000256" key="1">
    <source>
        <dbReference type="ARBA" id="ARBA00001970"/>
    </source>
</evidence>
<evidence type="ECO:0000256" key="6">
    <source>
        <dbReference type="ARBA" id="ARBA00023004"/>
    </source>
</evidence>
<dbReference type="PROSITE" id="PS51405">
    <property type="entry name" value="HEME_HALOPEROXIDASE"/>
    <property type="match status" value="1"/>
</dbReference>
<dbReference type="InterPro" id="IPR036851">
    <property type="entry name" value="Chloroperoxidase-like_sf"/>
</dbReference>
<organism evidence="11 12">
    <name type="scientific">Coprinopsis marcescibilis</name>
    <name type="common">Agaric fungus</name>
    <name type="synonym">Psathyrella marcescibilis</name>
    <dbReference type="NCBI Taxonomy" id="230819"/>
    <lineage>
        <taxon>Eukaryota</taxon>
        <taxon>Fungi</taxon>
        <taxon>Dikarya</taxon>
        <taxon>Basidiomycota</taxon>
        <taxon>Agaricomycotina</taxon>
        <taxon>Agaricomycetes</taxon>
        <taxon>Agaricomycetidae</taxon>
        <taxon>Agaricales</taxon>
        <taxon>Agaricineae</taxon>
        <taxon>Psathyrellaceae</taxon>
        <taxon>Coprinopsis</taxon>
    </lineage>
</organism>
<evidence type="ECO:0000313" key="12">
    <source>
        <dbReference type="Proteomes" id="UP000307440"/>
    </source>
</evidence>
<feature type="signal peptide" evidence="9">
    <location>
        <begin position="1"/>
        <end position="22"/>
    </location>
</feature>
<feature type="chain" id="PRO_5023045808" evidence="9">
    <location>
        <begin position="23"/>
        <end position="381"/>
    </location>
</feature>
<evidence type="ECO:0000256" key="5">
    <source>
        <dbReference type="ARBA" id="ARBA00023002"/>
    </source>
</evidence>
<evidence type="ECO:0000256" key="3">
    <source>
        <dbReference type="ARBA" id="ARBA00022617"/>
    </source>
</evidence>
<dbReference type="SUPFAM" id="SSF47571">
    <property type="entry name" value="Cloroperoxidase"/>
    <property type="match status" value="1"/>
</dbReference>
<protein>
    <submittedName>
        <fullName evidence="11">Cloroperoxidase</fullName>
    </submittedName>
</protein>
<dbReference type="GO" id="GO:0004601">
    <property type="term" value="F:peroxidase activity"/>
    <property type="evidence" value="ECO:0007669"/>
    <property type="project" value="UniProtKB-KW"/>
</dbReference>
<dbReference type="Pfam" id="PF01328">
    <property type="entry name" value="Peroxidase_2"/>
    <property type="match status" value="1"/>
</dbReference>
<dbReference type="Gene3D" id="1.10.489.10">
    <property type="entry name" value="Chloroperoxidase-like"/>
    <property type="match status" value="1"/>
</dbReference>
<name>A0A5C3KEB9_COPMA</name>
<evidence type="ECO:0000256" key="7">
    <source>
        <dbReference type="ARBA" id="ARBA00025795"/>
    </source>
</evidence>
<dbReference type="Proteomes" id="UP000307440">
    <property type="component" value="Unassembled WGS sequence"/>
</dbReference>
<dbReference type="PANTHER" id="PTHR33577:SF16">
    <property type="entry name" value="HEME HALOPEROXIDASE FAMILY PROFILE DOMAIN-CONTAINING PROTEIN"/>
    <property type="match status" value="1"/>
</dbReference>
<comment type="similarity">
    <text evidence="7">Belongs to the chloroperoxidase family.</text>
</comment>
<sequence>MRFNPLAAFVALGAFCISTTTAFPPYAPLGGLSARQLEEIVPTLDAKVPPPPPGPPSFTGAQLVDDKDHPWRAPRPGDQRGPCPGLNTLASHGYLPRNGVATPTQIIQAVQEGFNFDNLGARSAVYSALLVDGNVVTDLLSIGGKTRLTGANPPTPAIVGGLNNHRTFEGDVSLTRGDAFFGDNHSFNQTLWDQFVDFSNRFGNGFYNITVASELRFHRIQQSIAENPEFTMLGLRHLTAYGEAALPVNLFVDGRKTGSYKGQLDLESARSFFRDMRYPKGFFRAAQPGGGEGADVIFLAHPTSPGRNNGTVNSFVVDDSLGGILDPCKFYTEFVNTTVRGLYPSPTGVLRRNLDINLGFFYDTIASGLPDCPQVFPYGPV</sequence>
<keyword evidence="6" id="KW-0408">Iron</keyword>
<dbReference type="InterPro" id="IPR000028">
    <property type="entry name" value="Chloroperoxidase"/>
</dbReference>
<evidence type="ECO:0000256" key="9">
    <source>
        <dbReference type="SAM" id="SignalP"/>
    </source>
</evidence>
<keyword evidence="3" id="KW-0349">Heme</keyword>
<dbReference type="GO" id="GO:0046872">
    <property type="term" value="F:metal ion binding"/>
    <property type="evidence" value="ECO:0007669"/>
    <property type="project" value="UniProtKB-KW"/>
</dbReference>
<accession>A0A5C3KEB9</accession>